<reference evidence="1" key="1">
    <citation type="journal article" date="2023" name="PLoS Negl. Trop. Dis.">
        <title>A genome sequence for Biomphalaria pfeifferi, the major vector snail for the human-infecting parasite Schistosoma mansoni.</title>
        <authorList>
            <person name="Bu L."/>
            <person name="Lu L."/>
            <person name="Laidemitt M.R."/>
            <person name="Zhang S.M."/>
            <person name="Mutuku M."/>
            <person name="Mkoji G."/>
            <person name="Steinauer M."/>
            <person name="Loker E.S."/>
        </authorList>
    </citation>
    <scope>NUCLEOTIDE SEQUENCE</scope>
    <source>
        <strain evidence="1">KasaAsao</strain>
    </source>
</reference>
<protein>
    <submittedName>
        <fullName evidence="1">1 25-dihydroxyvitamin D(3) 24-hydroxylase mitochondrial</fullName>
    </submittedName>
</protein>
<dbReference type="EMBL" id="JASAOG010000318">
    <property type="protein sequence ID" value="KAK0040556.1"/>
    <property type="molecule type" value="Genomic_DNA"/>
</dbReference>
<reference evidence="1" key="2">
    <citation type="submission" date="2023-04" db="EMBL/GenBank/DDBJ databases">
        <authorList>
            <person name="Bu L."/>
            <person name="Lu L."/>
            <person name="Laidemitt M.R."/>
            <person name="Zhang S.M."/>
            <person name="Mutuku M."/>
            <person name="Mkoji G."/>
            <person name="Steinauer M."/>
            <person name="Loker E.S."/>
        </authorList>
    </citation>
    <scope>NUCLEOTIDE SEQUENCE</scope>
    <source>
        <strain evidence="1">KasaAsao</strain>
        <tissue evidence="1">Whole Snail</tissue>
    </source>
</reference>
<evidence type="ECO:0000313" key="2">
    <source>
        <dbReference type="Proteomes" id="UP001233172"/>
    </source>
</evidence>
<organism evidence="1 2">
    <name type="scientific">Biomphalaria pfeifferi</name>
    <name type="common">Bloodfluke planorb</name>
    <name type="synonym">Freshwater snail</name>
    <dbReference type="NCBI Taxonomy" id="112525"/>
    <lineage>
        <taxon>Eukaryota</taxon>
        <taxon>Metazoa</taxon>
        <taxon>Spiralia</taxon>
        <taxon>Lophotrochozoa</taxon>
        <taxon>Mollusca</taxon>
        <taxon>Gastropoda</taxon>
        <taxon>Heterobranchia</taxon>
        <taxon>Euthyneura</taxon>
        <taxon>Panpulmonata</taxon>
        <taxon>Hygrophila</taxon>
        <taxon>Lymnaeoidea</taxon>
        <taxon>Planorbidae</taxon>
        <taxon>Biomphalaria</taxon>
    </lineage>
</organism>
<sequence length="59" mass="6678">VIHERLALVKEAIKTNEKKVMDQLSQRPNLLQVLLSDGRLDFDTTVTMLTSFFTAATDN</sequence>
<feature type="non-terminal residue" evidence="1">
    <location>
        <position position="1"/>
    </location>
</feature>
<dbReference type="AlphaFoldDB" id="A0AAD8AQF5"/>
<comment type="caution">
    <text evidence="1">The sequence shown here is derived from an EMBL/GenBank/DDBJ whole genome shotgun (WGS) entry which is preliminary data.</text>
</comment>
<evidence type="ECO:0000313" key="1">
    <source>
        <dbReference type="EMBL" id="KAK0040556.1"/>
    </source>
</evidence>
<dbReference type="Proteomes" id="UP001233172">
    <property type="component" value="Unassembled WGS sequence"/>
</dbReference>
<name>A0AAD8AQF5_BIOPF</name>
<gene>
    <name evidence="1" type="ORF">Bpfe_030014</name>
</gene>
<feature type="non-terminal residue" evidence="1">
    <location>
        <position position="59"/>
    </location>
</feature>
<keyword evidence="2" id="KW-1185">Reference proteome</keyword>
<accession>A0AAD8AQF5</accession>
<proteinExistence type="predicted"/>